<protein>
    <submittedName>
        <fullName evidence="2">Uncharacterized protein</fullName>
    </submittedName>
</protein>
<organism evidence="2 3">
    <name type="scientific">Argiope bruennichi</name>
    <name type="common">Wasp spider</name>
    <name type="synonym">Aranea bruennichi</name>
    <dbReference type="NCBI Taxonomy" id="94029"/>
    <lineage>
        <taxon>Eukaryota</taxon>
        <taxon>Metazoa</taxon>
        <taxon>Ecdysozoa</taxon>
        <taxon>Arthropoda</taxon>
        <taxon>Chelicerata</taxon>
        <taxon>Arachnida</taxon>
        <taxon>Araneae</taxon>
        <taxon>Araneomorphae</taxon>
        <taxon>Entelegynae</taxon>
        <taxon>Araneoidea</taxon>
        <taxon>Araneidae</taxon>
        <taxon>Argiope</taxon>
    </lineage>
</organism>
<reference evidence="2" key="1">
    <citation type="journal article" date="2020" name="bioRxiv">
        <title>Chromosome-level reference genome of the European wasp spider Argiope bruennichi: a resource for studies on range expansion and evolutionary adaptation.</title>
        <authorList>
            <person name="Sheffer M.M."/>
            <person name="Hoppe A."/>
            <person name="Krehenwinkel H."/>
            <person name="Uhl G."/>
            <person name="Kuss A.W."/>
            <person name="Jensen L."/>
            <person name="Jensen C."/>
            <person name="Gillespie R.G."/>
            <person name="Hoff K.J."/>
            <person name="Prost S."/>
        </authorList>
    </citation>
    <scope>NUCLEOTIDE SEQUENCE</scope>
</reference>
<dbReference type="EMBL" id="JABXBU010002227">
    <property type="protein sequence ID" value="KAF8774388.1"/>
    <property type="molecule type" value="Genomic_DNA"/>
</dbReference>
<comment type="caution">
    <text evidence="2">The sequence shown here is derived from an EMBL/GenBank/DDBJ whole genome shotgun (WGS) entry which is preliminary data.</text>
</comment>
<dbReference type="GO" id="GO:0051225">
    <property type="term" value="P:spindle assembly"/>
    <property type="evidence" value="ECO:0007669"/>
    <property type="project" value="InterPro"/>
</dbReference>
<proteinExistence type="predicted"/>
<evidence type="ECO:0000313" key="3">
    <source>
        <dbReference type="Proteomes" id="UP000807504"/>
    </source>
</evidence>
<gene>
    <name evidence="2" type="ORF">HNY73_016942</name>
</gene>
<dbReference type="Pfam" id="PF14735">
    <property type="entry name" value="HAUS4"/>
    <property type="match status" value="1"/>
</dbReference>
<dbReference type="InterPro" id="IPR029327">
    <property type="entry name" value="HAUS4"/>
</dbReference>
<keyword evidence="3" id="KW-1185">Reference proteome</keyword>
<name>A0A8T0ELD4_ARGBR</name>
<dbReference type="GO" id="GO:0070652">
    <property type="term" value="C:HAUS complex"/>
    <property type="evidence" value="ECO:0007669"/>
    <property type="project" value="InterPro"/>
</dbReference>
<sequence>MSLSSDTYANYSLPPSCKECTRDNMELFYLNILKKYVNNDTSCEKLKFFEECQPLLTKMLESKQKSTSVKLFSKSVEDNINEFCRQFLEYVLQMKVQLRDWEKHFDSALKQLSPRVAILDSETIKLNAITPELQALLSTYYQELTEGVEILNELLELYHQKLDSQLRQSKLALDQSKHLKMKSELELDDKIEKTDKNINELNEKLEGIQILGPEYEQLVEKYQLLTENIEKQKWAIKYLNADIASKKK</sequence>
<dbReference type="AlphaFoldDB" id="A0A8T0ELD4"/>
<reference evidence="2" key="2">
    <citation type="submission" date="2020-06" db="EMBL/GenBank/DDBJ databases">
        <authorList>
            <person name="Sheffer M."/>
        </authorList>
    </citation>
    <scope>NUCLEOTIDE SEQUENCE</scope>
</reference>
<evidence type="ECO:0000313" key="2">
    <source>
        <dbReference type="EMBL" id="KAF8774388.1"/>
    </source>
</evidence>
<evidence type="ECO:0000256" key="1">
    <source>
        <dbReference type="SAM" id="Coils"/>
    </source>
</evidence>
<dbReference type="Proteomes" id="UP000807504">
    <property type="component" value="Unassembled WGS sequence"/>
</dbReference>
<accession>A0A8T0ELD4</accession>
<feature type="coiled-coil region" evidence="1">
    <location>
        <begin position="184"/>
        <end position="235"/>
    </location>
</feature>
<keyword evidence="1" id="KW-0175">Coiled coil</keyword>